<dbReference type="InterPro" id="IPR001173">
    <property type="entry name" value="Glyco_trans_2-like"/>
</dbReference>
<evidence type="ECO:0000313" key="14">
    <source>
        <dbReference type="EMBL" id="MBA0086728.1"/>
    </source>
</evidence>
<accession>A0A7V8SY60</accession>
<keyword evidence="5" id="KW-0328">Glycosyltransferase</keyword>
<name>A0A7V8SY60_9BACT</name>
<evidence type="ECO:0000256" key="10">
    <source>
        <dbReference type="ARBA" id="ARBA00022989"/>
    </source>
</evidence>
<dbReference type="Gene3D" id="3.90.550.10">
    <property type="entry name" value="Spore Coat Polysaccharide Biosynthesis Protein SpsA, Chain A"/>
    <property type="match status" value="1"/>
</dbReference>
<organism evidence="14 15">
    <name type="scientific">Candidatus Acidiferrum panamense</name>
    <dbReference type="NCBI Taxonomy" id="2741543"/>
    <lineage>
        <taxon>Bacteria</taxon>
        <taxon>Pseudomonadati</taxon>
        <taxon>Acidobacteriota</taxon>
        <taxon>Terriglobia</taxon>
        <taxon>Candidatus Acidiferrales</taxon>
        <taxon>Candidatus Acidiferrum</taxon>
    </lineage>
</organism>
<dbReference type="PANTHER" id="PTHR10859">
    <property type="entry name" value="GLYCOSYL TRANSFERASE"/>
    <property type="match status" value="1"/>
</dbReference>
<evidence type="ECO:0000256" key="5">
    <source>
        <dbReference type="ARBA" id="ARBA00022676"/>
    </source>
</evidence>
<protein>
    <recommendedName>
        <fullName evidence="4">dolichyl-phosphate beta-glucosyltransferase</fullName>
        <ecNumber evidence="4">2.4.1.117</ecNumber>
    </recommendedName>
</protein>
<evidence type="ECO:0000256" key="1">
    <source>
        <dbReference type="ARBA" id="ARBA00004389"/>
    </source>
</evidence>
<evidence type="ECO:0000259" key="13">
    <source>
        <dbReference type="Pfam" id="PF00535"/>
    </source>
</evidence>
<dbReference type="PANTHER" id="PTHR10859:SF91">
    <property type="entry name" value="DOLICHYL-PHOSPHATE BETA-GLUCOSYLTRANSFERASE"/>
    <property type="match status" value="1"/>
</dbReference>
<reference evidence="14" key="1">
    <citation type="submission" date="2020-06" db="EMBL/GenBank/DDBJ databases">
        <title>Legume-microbial interactions unlock mineral nutrients during tropical forest succession.</title>
        <authorList>
            <person name="Epihov D.Z."/>
        </authorList>
    </citation>
    <scope>NUCLEOTIDE SEQUENCE [LARGE SCALE GENOMIC DNA]</scope>
    <source>
        <strain evidence="14">Pan2503</strain>
    </source>
</reference>
<dbReference type="SUPFAM" id="SSF53448">
    <property type="entry name" value="Nucleotide-diphospho-sugar transferases"/>
    <property type="match status" value="1"/>
</dbReference>
<keyword evidence="8" id="KW-0256">Endoplasmic reticulum</keyword>
<comment type="pathway">
    <text evidence="2">Protein modification; protein glycosylation.</text>
</comment>
<gene>
    <name evidence="14" type="ORF">HRJ53_17240</name>
</gene>
<dbReference type="GO" id="GO:0006487">
    <property type="term" value="P:protein N-linked glycosylation"/>
    <property type="evidence" value="ECO:0007669"/>
    <property type="project" value="TreeGrafter"/>
</dbReference>
<dbReference type="Proteomes" id="UP000567293">
    <property type="component" value="Unassembled WGS sequence"/>
</dbReference>
<evidence type="ECO:0000256" key="2">
    <source>
        <dbReference type="ARBA" id="ARBA00004922"/>
    </source>
</evidence>
<dbReference type="CDD" id="cd04188">
    <property type="entry name" value="DPG_synthase"/>
    <property type="match status" value="1"/>
</dbReference>
<comment type="similarity">
    <text evidence="3">Belongs to the glycosyltransferase 2 family.</text>
</comment>
<evidence type="ECO:0000256" key="12">
    <source>
        <dbReference type="ARBA" id="ARBA00045097"/>
    </source>
</evidence>
<evidence type="ECO:0000256" key="8">
    <source>
        <dbReference type="ARBA" id="ARBA00022824"/>
    </source>
</evidence>
<dbReference type="EMBL" id="JACDQQ010001650">
    <property type="protein sequence ID" value="MBA0086728.1"/>
    <property type="molecule type" value="Genomic_DNA"/>
</dbReference>
<keyword evidence="9" id="KW-0735">Signal-anchor</keyword>
<comment type="catalytic activity">
    <reaction evidence="12">
        <text>a di-trans,poly-cis-dolichyl phosphate + UDP-alpha-D-glucose = a di-trans,poly-cis-dolichyl beta-D-glucosyl phosphate + UDP</text>
        <dbReference type="Rhea" id="RHEA:15401"/>
        <dbReference type="Rhea" id="RHEA-COMP:19498"/>
        <dbReference type="Rhea" id="RHEA-COMP:19502"/>
        <dbReference type="ChEBI" id="CHEBI:57525"/>
        <dbReference type="ChEBI" id="CHEBI:57683"/>
        <dbReference type="ChEBI" id="CHEBI:58223"/>
        <dbReference type="ChEBI" id="CHEBI:58885"/>
        <dbReference type="EC" id="2.4.1.117"/>
    </reaction>
    <physiologicalReaction direction="left-to-right" evidence="12">
        <dbReference type="Rhea" id="RHEA:15402"/>
    </physiologicalReaction>
</comment>
<evidence type="ECO:0000256" key="7">
    <source>
        <dbReference type="ARBA" id="ARBA00022692"/>
    </source>
</evidence>
<evidence type="ECO:0000256" key="9">
    <source>
        <dbReference type="ARBA" id="ARBA00022968"/>
    </source>
</evidence>
<feature type="domain" description="Glycosyltransferase 2-like" evidence="13">
    <location>
        <begin position="9"/>
        <end position="173"/>
    </location>
</feature>
<comment type="subcellular location">
    <subcellularLocation>
        <location evidence="1">Endoplasmic reticulum membrane</location>
        <topology evidence="1">Single-pass membrane protein</topology>
    </subcellularLocation>
</comment>
<dbReference type="InterPro" id="IPR035518">
    <property type="entry name" value="DPG_synthase"/>
</dbReference>
<sequence>MSPAGPELSVIIPAYNEALRLPRTLERIAAYANQFDREVEVLVVDDGSTDGTAAVAEAFRGKIPALRVVPNGRNRGKGFSVRHGVAEAHGRIALFTDADLSAPIEEADKLIEALEHFDVAIGSRAVNRSLITVHQSPLREFAGILFNKIVRVILRLPFVDTQCGFKAFLREPCRIIFEQQRIERFGFDPELLYLVRHHGLRAVEIPVRWGHSPATKVSMFRDSMQMFADVFRIRWNALVGRYPRKSFKPA</sequence>
<dbReference type="AlphaFoldDB" id="A0A7V8SY60"/>
<keyword evidence="11" id="KW-0472">Membrane</keyword>
<keyword evidence="10" id="KW-1133">Transmembrane helix</keyword>
<keyword evidence="6" id="KW-0808">Transferase</keyword>
<dbReference type="EC" id="2.4.1.117" evidence="4"/>
<dbReference type="Pfam" id="PF00535">
    <property type="entry name" value="Glycos_transf_2"/>
    <property type="match status" value="1"/>
</dbReference>
<evidence type="ECO:0000256" key="11">
    <source>
        <dbReference type="ARBA" id="ARBA00023136"/>
    </source>
</evidence>
<dbReference type="GO" id="GO:0004581">
    <property type="term" value="F:dolichyl-phosphate beta-glucosyltransferase activity"/>
    <property type="evidence" value="ECO:0007669"/>
    <property type="project" value="UniProtKB-EC"/>
</dbReference>
<evidence type="ECO:0000256" key="4">
    <source>
        <dbReference type="ARBA" id="ARBA00012583"/>
    </source>
</evidence>
<keyword evidence="15" id="KW-1185">Reference proteome</keyword>
<evidence type="ECO:0000313" key="15">
    <source>
        <dbReference type="Proteomes" id="UP000567293"/>
    </source>
</evidence>
<comment type="caution">
    <text evidence="14">The sequence shown here is derived from an EMBL/GenBank/DDBJ whole genome shotgun (WGS) entry which is preliminary data.</text>
</comment>
<evidence type="ECO:0000256" key="3">
    <source>
        <dbReference type="ARBA" id="ARBA00006739"/>
    </source>
</evidence>
<proteinExistence type="inferred from homology"/>
<evidence type="ECO:0000256" key="6">
    <source>
        <dbReference type="ARBA" id="ARBA00022679"/>
    </source>
</evidence>
<keyword evidence="7" id="KW-0812">Transmembrane</keyword>
<dbReference type="InterPro" id="IPR029044">
    <property type="entry name" value="Nucleotide-diphossugar_trans"/>
</dbReference>